<dbReference type="Proteomes" id="UP001304419">
    <property type="component" value="Chromosome 1"/>
</dbReference>
<dbReference type="InterPro" id="IPR000873">
    <property type="entry name" value="AMP-dep_synth/lig_dom"/>
</dbReference>
<dbReference type="Gene3D" id="1.10.1200.10">
    <property type="entry name" value="ACP-like"/>
    <property type="match status" value="1"/>
</dbReference>
<dbReference type="CDD" id="cd05930">
    <property type="entry name" value="A_NRPS"/>
    <property type="match status" value="1"/>
</dbReference>
<evidence type="ECO:0000256" key="1">
    <source>
        <dbReference type="ARBA" id="ARBA00001957"/>
    </source>
</evidence>
<evidence type="ECO:0000313" key="5">
    <source>
        <dbReference type="EMBL" id="WOX28824.1"/>
    </source>
</evidence>
<dbReference type="InterPro" id="IPR006162">
    <property type="entry name" value="Ppantetheine_attach_site"/>
</dbReference>
<dbReference type="InterPro" id="IPR010071">
    <property type="entry name" value="AA_adenyl_dom"/>
</dbReference>
<dbReference type="Gene3D" id="2.30.38.10">
    <property type="entry name" value="Luciferase, Domain 3"/>
    <property type="match status" value="1"/>
</dbReference>
<dbReference type="CDD" id="cd19531">
    <property type="entry name" value="LCL_NRPS-like"/>
    <property type="match status" value="1"/>
</dbReference>
<dbReference type="Gene3D" id="3.40.50.980">
    <property type="match status" value="2"/>
</dbReference>
<evidence type="ECO:0000313" key="6">
    <source>
        <dbReference type="Proteomes" id="UP001304419"/>
    </source>
</evidence>
<organism evidence="5 6">
    <name type="scientific">Pseudoalteromonas maricaloris</name>
    <dbReference type="NCBI Taxonomy" id="184924"/>
    <lineage>
        <taxon>Bacteria</taxon>
        <taxon>Pseudomonadati</taxon>
        <taxon>Pseudomonadota</taxon>
        <taxon>Gammaproteobacteria</taxon>
        <taxon>Alteromonadales</taxon>
        <taxon>Pseudoalteromonadaceae</taxon>
        <taxon>Pseudoalteromonas</taxon>
    </lineage>
</organism>
<dbReference type="InterPro" id="IPR020845">
    <property type="entry name" value="AMP-binding_CS"/>
</dbReference>
<proteinExistence type="predicted"/>
<dbReference type="InterPro" id="IPR025110">
    <property type="entry name" value="AMP-bd_C"/>
</dbReference>
<dbReference type="InterPro" id="IPR001242">
    <property type="entry name" value="Condensation_dom"/>
</dbReference>
<dbReference type="PROSITE" id="PS00455">
    <property type="entry name" value="AMP_BINDING"/>
    <property type="match status" value="1"/>
</dbReference>
<dbReference type="SUPFAM" id="SSF56801">
    <property type="entry name" value="Acetyl-CoA synthetase-like"/>
    <property type="match status" value="1"/>
</dbReference>
<comment type="cofactor">
    <cofactor evidence="1">
        <name>pantetheine 4'-phosphate</name>
        <dbReference type="ChEBI" id="CHEBI:47942"/>
    </cofactor>
</comment>
<dbReference type="Gene3D" id="3.30.300.30">
    <property type="match status" value="1"/>
</dbReference>
<dbReference type="InterPro" id="IPR023213">
    <property type="entry name" value="CAT-like_dom_sf"/>
</dbReference>
<dbReference type="Pfam" id="PF00501">
    <property type="entry name" value="AMP-binding"/>
    <property type="match status" value="1"/>
</dbReference>
<evidence type="ECO:0000256" key="3">
    <source>
        <dbReference type="ARBA" id="ARBA00022553"/>
    </source>
</evidence>
<keyword evidence="3" id="KW-0597">Phosphoprotein</keyword>
<dbReference type="InterPro" id="IPR044894">
    <property type="entry name" value="TubC_N_sf"/>
</dbReference>
<feature type="domain" description="Carrier" evidence="4">
    <location>
        <begin position="1056"/>
        <end position="1130"/>
    </location>
</feature>
<sequence length="1594" mass="178215">MGSLKELLKELKSQEIYLSLDVSGELSVKGRKELLSTELITLLKKHKASLVDLIQAKTTSASAVPEIKKINGEQVLELSFSQRSLWLQDQIDGGSTHYNIPSAIKLSGILDNDALQRAFATILLRHESLRTCFVAGDDGEPVQQVREGVDFQVSLTDLSELSQDRRNERIAEIVSTEAIMPFDLGRDVMLRVQLLKLAPQEHILLATMHHIASDGWSMGILVNEFSRLYTAYVQGLDNPLPPLAIQYGDYAHWQRNYLQGAVLNEQLAYWEKQLADLPVLHSLPLDNPRPAVQSFAGNLHVSRIEQATHQRLMAICQERGATLFMGLHAVFSVLLARYSNEQDIVVGTPVANREQVEVAGLIGFFVNTLVLRSNLSDNPSFHALLEQSKNMLLDAYAHQQVPFEQIVERLRPGRSPGHTPLFQVMIALQNNAQSRLSLPGLSLSGVEEEGEGTAKFDLTLNIKESSEGLFLSWGYSSALFKAQTIERMAGHFEVLLSSLLTSPELDVYAHELVTPQEREQLLNTWNDTAAKYRSELCLHELFERQVDTHPKKTALVCEETSLSYETLNRRANQLAHYLKAQGVKPDTLVGLSVERSVDMVIAILAILKAGGAYVPLDPSYPQTRLRHMLSDSGVTLVLTQHSVREQLPDCCGQVLCLDDGALQEALTKMATDNLPVSSLGLAPRHLAYVIYTSGSTGQPKGIMVQHQAMLVRQDGWNRVFDLEKRPPVVLQMAGLSVDILLGDMMKALGCGGRLEICPKEVLLSPDKLYQMIQSREITYGDFVPAVIRALTDHLLESGQKLDAMAYISVGCEAWYGRDLRRLKRVIGENTECFNLYGQTESVIDASYCRATELVLADVDTVPVGQPLANTGLYVLNEQQQLQPYGVAGELCVGGKGLALGYAGRAGLTAEKFLAHPFTEEVGQGLYRTGDQAVRRADGSLHFVGRDDEQVKIRGFRVEVKEVEGRLLALEAVKAALVLARQDEGQHKRLVGYLLFEPGQSCSLAALAEHMRAGLPDYMVPSAFVVLESFPLTANGTVDRKALPAPENILLRDEHVAPSTETEKTLCRIWQEVLGLEELGITDNFFSLGGDSMRVVQLVHAAAKVDMHFSAQDVFRHQTVGGLAQHLQTYVTDRGKKGDAAPLALLGKISDYLADCPSEIEDVYPATQMQSLMIEKHIEGVKYGGVYAPQQLFSFSDPEFNPEALAISLTFLMQKHPILRTTFSYCEDSRQYLQFVHRDVELPLEKFDLTSKNQDEHKAFLNDFIVEDAKRPYTFDGKGLMVRYRLFKVSNSDWKFLISTHHAIDDGWGFVSFINEMFECYERVKTGDKLQLQHAAVNVFKERVALEVEASQSKAKQEFWRGQHEQAETMPRVTFGREPLVYCSKRLVIDSPLFSKLKSFAQAYNKQLKTLFLFSYYKALSALLKQNLITIDVVTSGRSERLSDPVHALGLFWNFVPMHCAMGKEELLPALELLQTKLIDVESNGNALFPLNSIRDRSAYACFNYVQFHHSKMGDKNHKRNHVNVEYASDKFHHAIDFFTSVNVDGSKAISEVNYWDGLIDVRKIDLLMELYIEALENLVDLADVFVADKLGIMD</sequence>
<dbReference type="Gene3D" id="3.30.559.10">
    <property type="entry name" value="Chloramphenicol acetyltransferase-like domain"/>
    <property type="match status" value="2"/>
</dbReference>
<dbReference type="Pfam" id="PF00668">
    <property type="entry name" value="Condensation"/>
    <property type="match status" value="2"/>
</dbReference>
<dbReference type="PANTHER" id="PTHR45527">
    <property type="entry name" value="NONRIBOSOMAL PEPTIDE SYNTHETASE"/>
    <property type="match status" value="1"/>
</dbReference>
<dbReference type="RefSeq" id="WP_318086085.1">
    <property type="nucleotide sequence ID" value="NZ_CP137578.1"/>
</dbReference>
<evidence type="ECO:0000256" key="2">
    <source>
        <dbReference type="ARBA" id="ARBA00022450"/>
    </source>
</evidence>
<dbReference type="NCBIfam" id="TIGR01733">
    <property type="entry name" value="AA-adenyl-dom"/>
    <property type="match status" value="1"/>
</dbReference>
<dbReference type="PROSITE" id="PS00012">
    <property type="entry name" value="PHOSPHOPANTETHEINE"/>
    <property type="match status" value="1"/>
</dbReference>
<reference evidence="5 6" key="1">
    <citation type="submission" date="2023-10" db="EMBL/GenBank/DDBJ databases">
        <title>To unveil natural product biosynthetic capacity in Pseudoalteromonas.</title>
        <authorList>
            <person name="Wang J."/>
        </authorList>
    </citation>
    <scope>NUCLEOTIDE SEQUENCE [LARGE SCALE GENOMIC DNA]</scope>
    <source>
        <strain evidence="5 6">DSM 15914</strain>
    </source>
</reference>
<dbReference type="InterPro" id="IPR045851">
    <property type="entry name" value="AMP-bd_C_sf"/>
</dbReference>
<dbReference type="SUPFAM" id="SSF47336">
    <property type="entry name" value="ACP-like"/>
    <property type="match status" value="1"/>
</dbReference>
<dbReference type="SUPFAM" id="SSF52777">
    <property type="entry name" value="CoA-dependent acyltransferases"/>
    <property type="match status" value="4"/>
</dbReference>
<dbReference type="InterPro" id="IPR036736">
    <property type="entry name" value="ACP-like_sf"/>
</dbReference>
<dbReference type="PANTHER" id="PTHR45527:SF1">
    <property type="entry name" value="FATTY ACID SYNTHASE"/>
    <property type="match status" value="1"/>
</dbReference>
<evidence type="ECO:0000259" key="4">
    <source>
        <dbReference type="PROSITE" id="PS50075"/>
    </source>
</evidence>
<dbReference type="Pfam" id="PF00550">
    <property type="entry name" value="PP-binding"/>
    <property type="match status" value="1"/>
</dbReference>
<dbReference type="Gene3D" id="1.10.10.1830">
    <property type="entry name" value="Non-ribosomal peptide synthase, adenylation domain"/>
    <property type="match status" value="1"/>
</dbReference>
<keyword evidence="2" id="KW-0596">Phosphopantetheine</keyword>
<dbReference type="Gene3D" id="3.30.559.30">
    <property type="entry name" value="Nonribosomal peptide synthetase, condensation domain"/>
    <property type="match status" value="2"/>
</dbReference>
<dbReference type="Pfam" id="PF13193">
    <property type="entry name" value="AMP-binding_C"/>
    <property type="match status" value="1"/>
</dbReference>
<name>A0ABZ0MBP5_9GAMM</name>
<accession>A0ABZ0MBP5</accession>
<dbReference type="InterPro" id="IPR009081">
    <property type="entry name" value="PP-bd_ACP"/>
</dbReference>
<protein>
    <submittedName>
        <fullName evidence="5">Amino acid adenylation domain-containing protein</fullName>
    </submittedName>
</protein>
<dbReference type="EMBL" id="CP137578">
    <property type="protein sequence ID" value="WOX28824.1"/>
    <property type="molecule type" value="Genomic_DNA"/>
</dbReference>
<dbReference type="PROSITE" id="PS50075">
    <property type="entry name" value="CARRIER"/>
    <property type="match status" value="1"/>
</dbReference>
<keyword evidence="6" id="KW-1185">Reference proteome</keyword>
<gene>
    <name evidence="5" type="ORF">R5H13_00645</name>
</gene>